<feature type="active site" description="Nucleophile" evidence="5">
    <location>
        <position position="9"/>
    </location>
</feature>
<reference evidence="7" key="1">
    <citation type="submission" date="2020-11" db="EMBL/GenBank/DDBJ databases">
        <title>Sequencing the genomes of 1000 actinobacteria strains.</title>
        <authorList>
            <person name="Klenk H.-P."/>
        </authorList>
    </citation>
    <scope>NUCLEOTIDE SEQUENCE</scope>
    <source>
        <strain evidence="7">DSM 43175</strain>
    </source>
</reference>
<dbReference type="InterPro" id="IPR017867">
    <property type="entry name" value="Tyr_phospatase_low_mol_wt"/>
</dbReference>
<dbReference type="InterPro" id="IPR050438">
    <property type="entry name" value="LMW_PTPase"/>
</dbReference>
<evidence type="ECO:0000256" key="4">
    <source>
        <dbReference type="ARBA" id="ARBA00022912"/>
    </source>
</evidence>
<feature type="domain" description="Phosphotyrosine protein phosphatase I" evidence="6">
    <location>
        <begin position="3"/>
        <end position="152"/>
    </location>
</feature>
<gene>
    <name evidence="7" type="ORF">IW256_000269</name>
</gene>
<evidence type="ECO:0000313" key="8">
    <source>
        <dbReference type="Proteomes" id="UP000614047"/>
    </source>
</evidence>
<dbReference type="SUPFAM" id="SSF52788">
    <property type="entry name" value="Phosphotyrosine protein phosphatases I"/>
    <property type="match status" value="1"/>
</dbReference>
<dbReference type="InterPro" id="IPR036196">
    <property type="entry name" value="Ptyr_pPase_sf"/>
</dbReference>
<protein>
    <recommendedName>
        <fullName evidence="2">protein-tyrosine-phosphatase</fullName>
        <ecNumber evidence="2">3.1.3.48</ecNumber>
    </recommendedName>
</protein>
<organism evidence="7 8">
    <name type="scientific">Actinomadura viridis</name>
    <dbReference type="NCBI Taxonomy" id="58110"/>
    <lineage>
        <taxon>Bacteria</taxon>
        <taxon>Bacillati</taxon>
        <taxon>Actinomycetota</taxon>
        <taxon>Actinomycetes</taxon>
        <taxon>Streptosporangiales</taxon>
        <taxon>Thermomonosporaceae</taxon>
        <taxon>Actinomadura</taxon>
    </lineage>
</organism>
<feature type="active site" evidence="5">
    <location>
        <position position="15"/>
    </location>
</feature>
<evidence type="ECO:0000256" key="5">
    <source>
        <dbReference type="PIRSR" id="PIRSR617867-1"/>
    </source>
</evidence>
<sequence>MPYRVTFVCTGNICRSPMAEWILRHHVEEEGLDVEVDSSGTGGWHVGDGADPRTVEALRRAGYRSAHIARRFEEGWFAAYDLIVALDEGHARALRSLAPDAGARHRIRLLREFDPAAGDGDLDVPDPYYGGVADFDEVLRLVEAAIPGLLDEVRAALREA</sequence>
<dbReference type="PRINTS" id="PR00719">
    <property type="entry name" value="LMWPTPASE"/>
</dbReference>
<proteinExistence type="inferred from homology"/>
<dbReference type="AlphaFoldDB" id="A0A931DET1"/>
<dbReference type="PANTHER" id="PTHR11717">
    <property type="entry name" value="LOW MOLECULAR WEIGHT PROTEIN TYROSINE PHOSPHATASE"/>
    <property type="match status" value="1"/>
</dbReference>
<dbReference type="EMBL" id="JADOUA010000001">
    <property type="protein sequence ID" value="MBG6086156.1"/>
    <property type="molecule type" value="Genomic_DNA"/>
</dbReference>
<evidence type="ECO:0000256" key="1">
    <source>
        <dbReference type="ARBA" id="ARBA00011063"/>
    </source>
</evidence>
<dbReference type="RefSeq" id="WP_197009205.1">
    <property type="nucleotide sequence ID" value="NZ_BAABES010000017.1"/>
</dbReference>
<dbReference type="PANTHER" id="PTHR11717:SF7">
    <property type="entry name" value="LOW MOLECULAR WEIGHT PHOSPHOTYROSINE PROTEIN PHOSPHATASE"/>
    <property type="match status" value="1"/>
</dbReference>
<evidence type="ECO:0000256" key="3">
    <source>
        <dbReference type="ARBA" id="ARBA00022801"/>
    </source>
</evidence>
<comment type="similarity">
    <text evidence="1">Belongs to the low molecular weight phosphotyrosine protein phosphatase family.</text>
</comment>
<name>A0A931DET1_9ACTN</name>
<dbReference type="Pfam" id="PF01451">
    <property type="entry name" value="LMWPc"/>
    <property type="match status" value="1"/>
</dbReference>
<keyword evidence="8" id="KW-1185">Reference proteome</keyword>
<dbReference type="CDD" id="cd16343">
    <property type="entry name" value="LMWPTP"/>
    <property type="match status" value="1"/>
</dbReference>
<evidence type="ECO:0000256" key="2">
    <source>
        <dbReference type="ARBA" id="ARBA00013064"/>
    </source>
</evidence>
<keyword evidence="3 7" id="KW-0378">Hydrolase</keyword>
<dbReference type="Proteomes" id="UP000614047">
    <property type="component" value="Unassembled WGS sequence"/>
</dbReference>
<comment type="caution">
    <text evidence="7">The sequence shown here is derived from an EMBL/GenBank/DDBJ whole genome shotgun (WGS) entry which is preliminary data.</text>
</comment>
<dbReference type="GO" id="GO:0004725">
    <property type="term" value="F:protein tyrosine phosphatase activity"/>
    <property type="evidence" value="ECO:0007669"/>
    <property type="project" value="UniProtKB-EC"/>
</dbReference>
<feature type="active site" description="Proton donor" evidence="5">
    <location>
        <position position="126"/>
    </location>
</feature>
<evidence type="ECO:0000259" key="6">
    <source>
        <dbReference type="SMART" id="SM00226"/>
    </source>
</evidence>
<accession>A0A931DET1</accession>
<dbReference type="Gene3D" id="3.40.50.2300">
    <property type="match status" value="1"/>
</dbReference>
<dbReference type="InterPro" id="IPR023485">
    <property type="entry name" value="Ptyr_pPase"/>
</dbReference>
<dbReference type="SMART" id="SM00226">
    <property type="entry name" value="LMWPc"/>
    <property type="match status" value="1"/>
</dbReference>
<keyword evidence="4" id="KW-0904">Protein phosphatase</keyword>
<evidence type="ECO:0000313" key="7">
    <source>
        <dbReference type="EMBL" id="MBG6086156.1"/>
    </source>
</evidence>
<dbReference type="EC" id="3.1.3.48" evidence="2"/>